<evidence type="ECO:0000313" key="3">
    <source>
        <dbReference type="Proteomes" id="UP001172687"/>
    </source>
</evidence>
<reference evidence="2" key="1">
    <citation type="submission" date="2023-07" db="EMBL/GenBank/DDBJ databases">
        <title>Degradation of tert-butanol by M. austroafricanum TBA100.</title>
        <authorList>
            <person name="Helbich S."/>
            <person name="Vainshtein Y."/>
        </authorList>
    </citation>
    <scope>NUCLEOTIDE SEQUENCE</scope>
    <source>
        <strain evidence="2">TBA100</strain>
    </source>
</reference>
<dbReference type="RefSeq" id="WP_011778475.1">
    <property type="nucleotide sequence ID" value="NZ_CP070380.1"/>
</dbReference>
<keyword evidence="1" id="KW-0732">Signal</keyword>
<protein>
    <submittedName>
        <fullName evidence="2">Uncharacterized protein</fullName>
    </submittedName>
</protein>
<sequence length="102" mass="10946">MNTTTVNVTAAVAAGLTAAMFGFAAPAVAAPMPGGDAAETITMLEAEGNRVIVNRLSDTPLDQAEVVSIYRGPALRDTVRDDLYERTYQRTVVGHVYYLDIR</sequence>
<keyword evidence="3" id="KW-1185">Reference proteome</keyword>
<feature type="chain" id="PRO_5046352018" evidence="1">
    <location>
        <begin position="30"/>
        <end position="102"/>
    </location>
</feature>
<accession>A0ABT8H687</accession>
<evidence type="ECO:0000313" key="2">
    <source>
        <dbReference type="EMBL" id="MDN4516276.1"/>
    </source>
</evidence>
<comment type="caution">
    <text evidence="2">The sequence shown here is derived from an EMBL/GenBank/DDBJ whole genome shotgun (WGS) entry which is preliminary data.</text>
</comment>
<feature type="signal peptide" evidence="1">
    <location>
        <begin position="1"/>
        <end position="29"/>
    </location>
</feature>
<dbReference type="Proteomes" id="UP001172687">
    <property type="component" value="Unassembled WGS sequence"/>
</dbReference>
<evidence type="ECO:0000256" key="1">
    <source>
        <dbReference type="SAM" id="SignalP"/>
    </source>
</evidence>
<organism evidence="2 3">
    <name type="scientific">Mycolicibacterium austroafricanum</name>
    <name type="common">Mycobacterium austroafricanum</name>
    <dbReference type="NCBI Taxonomy" id="39687"/>
    <lineage>
        <taxon>Bacteria</taxon>
        <taxon>Bacillati</taxon>
        <taxon>Actinomycetota</taxon>
        <taxon>Actinomycetes</taxon>
        <taxon>Mycobacteriales</taxon>
        <taxon>Mycobacteriaceae</taxon>
        <taxon>Mycolicibacterium</taxon>
    </lineage>
</organism>
<dbReference type="EMBL" id="JAUHTC010000003">
    <property type="protein sequence ID" value="MDN4516276.1"/>
    <property type="molecule type" value="Genomic_DNA"/>
</dbReference>
<proteinExistence type="predicted"/>
<gene>
    <name evidence="2" type="ORF">QYF68_00330</name>
</gene>
<name>A0ABT8H687_MYCAO</name>